<protein>
    <submittedName>
        <fullName evidence="2">Uncharacterized protein</fullName>
    </submittedName>
</protein>
<dbReference type="Proteomes" id="UP001187346">
    <property type="component" value="Unassembled WGS sequence"/>
</dbReference>
<feature type="compositionally biased region" description="Polar residues" evidence="1">
    <location>
        <begin position="26"/>
        <end position="40"/>
    </location>
</feature>
<evidence type="ECO:0000313" key="2">
    <source>
        <dbReference type="EMBL" id="MDV7217315.1"/>
    </source>
</evidence>
<dbReference type="RefSeq" id="WP_266859747.1">
    <property type="nucleotide sequence ID" value="NZ_JAPEMW010000001.1"/>
</dbReference>
<evidence type="ECO:0000256" key="1">
    <source>
        <dbReference type="SAM" id="MobiDB-lite"/>
    </source>
</evidence>
<keyword evidence="3" id="KW-1185">Reference proteome</keyword>
<feature type="region of interest" description="Disordered" evidence="1">
    <location>
        <begin position="23"/>
        <end position="48"/>
    </location>
</feature>
<gene>
    <name evidence="2" type="ORF">R5A26_15280</name>
</gene>
<dbReference type="EMBL" id="JAWMAJ010000043">
    <property type="protein sequence ID" value="MDV7217315.1"/>
    <property type="molecule type" value="Genomic_DNA"/>
</dbReference>
<evidence type="ECO:0000313" key="3">
    <source>
        <dbReference type="Proteomes" id="UP001187346"/>
    </source>
</evidence>
<accession>A0ABU4F9Q1</accession>
<name>A0ABU4F9Q1_9ACTN</name>
<comment type="caution">
    <text evidence="2">The sequence shown here is derived from an EMBL/GenBank/DDBJ whole genome shotgun (WGS) entry which is preliminary data.</text>
</comment>
<reference evidence="2 3" key="1">
    <citation type="submission" date="2023-10" db="EMBL/GenBank/DDBJ databases">
        <title>Characterization of rhizosphere-enriched actinobacteria from wheat plants lab-grown on chernevaya soil.</title>
        <authorList>
            <person name="Tikhonova E.N."/>
            <person name="Konopkin A."/>
            <person name="Kravchenko I.K."/>
        </authorList>
    </citation>
    <scope>NUCLEOTIDE SEQUENCE [LARGE SCALE GENOMIC DNA]</scope>
    <source>
        <strain evidence="2 3">RR29</strain>
    </source>
</reference>
<sequence>MRDLIARALVWMLRLLLPARGRHRTAQSAPTPITEPTSPVSPWAKPWTGPSSAEVREIFRAAEAMRLTPVQRERRWAAEFAARGVDYDYRYPGDHFEQLGLSA</sequence>
<proteinExistence type="predicted"/>
<organism evidence="2 3">
    <name type="scientific">Streptomyces prunicolor</name>
    <dbReference type="NCBI Taxonomy" id="67348"/>
    <lineage>
        <taxon>Bacteria</taxon>
        <taxon>Bacillati</taxon>
        <taxon>Actinomycetota</taxon>
        <taxon>Actinomycetes</taxon>
        <taxon>Kitasatosporales</taxon>
        <taxon>Streptomycetaceae</taxon>
        <taxon>Streptomyces</taxon>
    </lineage>
</organism>